<dbReference type="Pfam" id="PF20700">
    <property type="entry name" value="Mutator"/>
    <property type="match status" value="1"/>
</dbReference>
<dbReference type="SUPFAM" id="SSF52980">
    <property type="entry name" value="Restriction endonuclease-like"/>
    <property type="match status" value="1"/>
</dbReference>
<dbReference type="InterPro" id="IPR049012">
    <property type="entry name" value="Mutator_transp_dom"/>
</dbReference>
<dbReference type="Gene3D" id="3.90.320.10">
    <property type="match status" value="1"/>
</dbReference>
<dbReference type="InterPro" id="IPR019080">
    <property type="entry name" value="YqaJ_viral_recombinase"/>
</dbReference>
<feature type="domain" description="YqaJ viral recombinase" evidence="1">
    <location>
        <begin position="330"/>
        <end position="402"/>
    </location>
</feature>
<evidence type="ECO:0000259" key="2">
    <source>
        <dbReference type="Pfam" id="PF20700"/>
    </source>
</evidence>
<accession>A0AAV0W271</accession>
<protein>
    <recommendedName>
        <fullName evidence="5">YqaJ viral recombinase domain-containing protein</fullName>
    </recommendedName>
</protein>
<sequence>MKHVFFQIQNEQCHTPGLGCSFMNVELINEITKGFATKWIFKCKMCNLLTTLESENNDLNYIPINKAIVNGTYAIGIGYTQLAEFSASLDVPCMAPSTYIKYSEEISMHMETTAWSVMELAGIEEKKLAFEAGDIDSDGIPMCPVVADGQWSKRSYKTKYDAFSGAATIIGFRTKKILFIGIRNRYCVICERAKTIGKSPMTHKCFLNWKNGATSIEADAIAEGFLCSVKMHGLKFKQLIGDGDSSVCKRLNEVMPYGPTFLIEKIECRNHILRNYGQKIMHLTRKTEYPGFIRKFISKNVLRFRTAITKAIKYRNRIDESHYNKIEGLHKPYLAASPDGLIGNTAVLEIKCPFSIKDTNELQTAVDNKKIPYVTIVDGKMKLKKTSSYYYQVQGQLKITKRNVCYFVVYSEKWIEYDVIDYDERFWYSKMDIQLETFYKECLLPELVEPRLVVNKRKDAKKWENANYAEVKNNLILNS</sequence>
<reference evidence="3 4" key="1">
    <citation type="submission" date="2023-01" db="EMBL/GenBank/DDBJ databases">
        <authorList>
            <person name="Whitehead M."/>
        </authorList>
    </citation>
    <scope>NUCLEOTIDE SEQUENCE [LARGE SCALE GENOMIC DNA]</scope>
</reference>
<evidence type="ECO:0000313" key="4">
    <source>
        <dbReference type="Proteomes" id="UP001160148"/>
    </source>
</evidence>
<evidence type="ECO:0008006" key="5">
    <source>
        <dbReference type="Google" id="ProtNLM"/>
    </source>
</evidence>
<dbReference type="CDD" id="cd22343">
    <property type="entry name" value="PDDEXK_lambda_exonuclease-like"/>
    <property type="match status" value="1"/>
</dbReference>
<name>A0AAV0W271_9HEMI</name>
<comment type="caution">
    <text evidence="3">The sequence shown here is derived from an EMBL/GenBank/DDBJ whole genome shotgun (WGS) entry which is preliminary data.</text>
</comment>
<dbReference type="PANTHER" id="PTHR46609">
    <property type="entry name" value="EXONUCLEASE, PHAGE-TYPE/RECB, C-TERMINAL DOMAIN-CONTAINING PROTEIN"/>
    <property type="match status" value="1"/>
</dbReference>
<dbReference type="GO" id="GO:0006281">
    <property type="term" value="P:DNA repair"/>
    <property type="evidence" value="ECO:0007669"/>
    <property type="project" value="UniProtKB-ARBA"/>
</dbReference>
<proteinExistence type="predicted"/>
<organism evidence="3 4">
    <name type="scientific">Macrosiphum euphorbiae</name>
    <name type="common">potato aphid</name>
    <dbReference type="NCBI Taxonomy" id="13131"/>
    <lineage>
        <taxon>Eukaryota</taxon>
        <taxon>Metazoa</taxon>
        <taxon>Ecdysozoa</taxon>
        <taxon>Arthropoda</taxon>
        <taxon>Hexapoda</taxon>
        <taxon>Insecta</taxon>
        <taxon>Pterygota</taxon>
        <taxon>Neoptera</taxon>
        <taxon>Paraneoptera</taxon>
        <taxon>Hemiptera</taxon>
        <taxon>Sternorrhyncha</taxon>
        <taxon>Aphidomorpha</taxon>
        <taxon>Aphidoidea</taxon>
        <taxon>Aphididae</taxon>
        <taxon>Macrosiphini</taxon>
        <taxon>Macrosiphum</taxon>
    </lineage>
</organism>
<feature type="domain" description="Mutator-like transposase" evidence="2">
    <location>
        <begin position="10"/>
        <end position="317"/>
    </location>
</feature>
<dbReference type="InterPro" id="IPR051703">
    <property type="entry name" value="NF-kappa-B_Signaling_Reg"/>
</dbReference>
<dbReference type="EMBL" id="CARXXK010000001">
    <property type="protein sequence ID" value="CAI6349910.1"/>
    <property type="molecule type" value="Genomic_DNA"/>
</dbReference>
<dbReference type="Pfam" id="PF09588">
    <property type="entry name" value="YqaJ"/>
    <property type="match status" value="1"/>
</dbReference>
<gene>
    <name evidence="3" type="ORF">MEUPH1_LOCUS6425</name>
</gene>
<evidence type="ECO:0000313" key="3">
    <source>
        <dbReference type="EMBL" id="CAI6349910.1"/>
    </source>
</evidence>
<dbReference type="Proteomes" id="UP001160148">
    <property type="component" value="Unassembled WGS sequence"/>
</dbReference>
<dbReference type="AlphaFoldDB" id="A0AAV0W271"/>
<evidence type="ECO:0000259" key="1">
    <source>
        <dbReference type="Pfam" id="PF09588"/>
    </source>
</evidence>
<dbReference type="InterPro" id="IPR011335">
    <property type="entry name" value="Restrct_endonuc-II-like"/>
</dbReference>
<dbReference type="InterPro" id="IPR011604">
    <property type="entry name" value="PDDEXK-like_dom_sf"/>
</dbReference>
<keyword evidence="4" id="KW-1185">Reference proteome</keyword>
<dbReference type="PANTHER" id="PTHR46609:SF8">
    <property type="entry name" value="YQAJ VIRAL RECOMBINASE DOMAIN-CONTAINING PROTEIN"/>
    <property type="match status" value="1"/>
</dbReference>